<organism evidence="1 2">
    <name type="scientific">Paenibacillus jamilae</name>
    <dbReference type="NCBI Taxonomy" id="114136"/>
    <lineage>
        <taxon>Bacteria</taxon>
        <taxon>Bacillati</taxon>
        <taxon>Bacillota</taxon>
        <taxon>Bacilli</taxon>
        <taxon>Bacillales</taxon>
        <taxon>Paenibacillaceae</taxon>
        <taxon>Paenibacillus</taxon>
    </lineage>
</organism>
<reference evidence="1 2" key="1">
    <citation type="journal article" date="2016" name="Front. Microbiol.">
        <title>Genomic Resource of Rice Seed Associated Bacteria.</title>
        <authorList>
            <person name="Midha S."/>
            <person name="Bansal K."/>
            <person name="Sharma S."/>
            <person name="Kumar N."/>
            <person name="Patil P.P."/>
            <person name="Chaudhry V."/>
            <person name="Patil P.B."/>
        </authorList>
    </citation>
    <scope>NUCLEOTIDE SEQUENCE [LARGE SCALE GENOMIC DNA]</scope>
    <source>
        <strain evidence="1 2">NS115</strain>
    </source>
</reference>
<evidence type="ECO:0000313" key="2">
    <source>
        <dbReference type="Proteomes" id="UP000074866"/>
    </source>
</evidence>
<sequence length="313" mass="37023">MKINQLLGMEEFHRMKLSLYPDESVYSICARYYLYTGHFARLAKIKRNNKLYSSLQNAFLLMSPVSLPVGSRWVRDSYFLEKHSAYPYFSHFILNPEHRKRFKRSILEGDPYILEKRLHPDHGRKLRLCPICVDEEVNKYGEPYWHRSHQLPGSIVCHIHNVLLVSECPICKESLADRNDPLPKVLPLFCSRGHSLHCTRSNRNKDFLTIANNNWLLLHMQRAIRFTRIRKTMFYFLKRDKVEQTHSFYTTIMYSKFLNRFGEETLSQIGLSDQDIVLPSLLGEEALINPLIYIIYMIYFSGSTDEFIKFNIN</sequence>
<protein>
    <submittedName>
        <fullName evidence="1">Uncharacterized protein</fullName>
    </submittedName>
</protein>
<dbReference type="EMBL" id="LDRX01000006">
    <property type="protein sequence ID" value="KTS85115.1"/>
    <property type="molecule type" value="Genomic_DNA"/>
</dbReference>
<proteinExistence type="predicted"/>
<accession>A0ACC5A0Q2</accession>
<name>A0ACC5A0Q2_9BACL</name>
<comment type="caution">
    <text evidence="1">The sequence shown here is derived from an EMBL/GenBank/DDBJ whole genome shotgun (WGS) entry which is preliminary data.</text>
</comment>
<dbReference type="Proteomes" id="UP000074866">
    <property type="component" value="Unassembled WGS sequence"/>
</dbReference>
<keyword evidence="2" id="KW-1185">Reference proteome</keyword>
<evidence type="ECO:0000313" key="1">
    <source>
        <dbReference type="EMBL" id="KTS85115.1"/>
    </source>
</evidence>
<gene>
    <name evidence="1" type="ORF">NS115_01145</name>
</gene>